<evidence type="ECO:0000313" key="11">
    <source>
        <dbReference type="EnsemblProtists" id="EOD07207"/>
    </source>
</evidence>
<dbReference type="PaxDb" id="2903-EOD07207"/>
<feature type="transmembrane region" description="Helical" evidence="9">
    <location>
        <begin position="93"/>
        <end position="115"/>
    </location>
</feature>
<dbReference type="GO" id="GO:0030322">
    <property type="term" value="P:stabilization of membrane potential"/>
    <property type="evidence" value="ECO:0007669"/>
    <property type="project" value="TreeGrafter"/>
</dbReference>
<evidence type="ECO:0000313" key="12">
    <source>
        <dbReference type="Proteomes" id="UP000013827"/>
    </source>
</evidence>
<dbReference type="AlphaFoldDB" id="A0A0D3I7H2"/>
<accession>A0A0D3I7H2</accession>
<evidence type="ECO:0000256" key="1">
    <source>
        <dbReference type="ARBA" id="ARBA00004141"/>
    </source>
</evidence>
<dbReference type="GeneID" id="17253210"/>
<dbReference type="PANTHER" id="PTHR11003">
    <property type="entry name" value="POTASSIUM CHANNEL, SUBFAMILY K"/>
    <property type="match status" value="1"/>
</dbReference>
<feature type="transmembrane region" description="Helical" evidence="9">
    <location>
        <begin position="245"/>
        <end position="270"/>
    </location>
</feature>
<dbReference type="HOGENOM" id="CLU_779467_0_0_1"/>
<evidence type="ECO:0000256" key="7">
    <source>
        <dbReference type="ARBA" id="ARBA00023303"/>
    </source>
</evidence>
<dbReference type="RefSeq" id="XP_005759636.1">
    <property type="nucleotide sequence ID" value="XM_005759579.1"/>
</dbReference>
<dbReference type="PANTHER" id="PTHR11003:SF291">
    <property type="entry name" value="IP11374P"/>
    <property type="match status" value="1"/>
</dbReference>
<evidence type="ECO:0000256" key="6">
    <source>
        <dbReference type="ARBA" id="ARBA00023136"/>
    </source>
</evidence>
<dbReference type="Proteomes" id="UP000013827">
    <property type="component" value="Unassembled WGS sequence"/>
</dbReference>
<feature type="transmembrane region" description="Helical" evidence="9">
    <location>
        <begin position="47"/>
        <end position="69"/>
    </location>
</feature>
<feature type="coiled-coil region" evidence="8">
    <location>
        <begin position="299"/>
        <end position="354"/>
    </location>
</feature>
<feature type="domain" description="Potassium channel" evidence="10">
    <location>
        <begin position="197"/>
        <end position="269"/>
    </location>
</feature>
<keyword evidence="7" id="KW-0407">Ion channel</keyword>
<keyword evidence="12" id="KW-1185">Reference proteome</keyword>
<dbReference type="GO" id="GO:0022841">
    <property type="term" value="F:potassium ion leak channel activity"/>
    <property type="evidence" value="ECO:0007669"/>
    <property type="project" value="TreeGrafter"/>
</dbReference>
<dbReference type="KEGG" id="ehx:EMIHUDRAFT_97027"/>
<evidence type="ECO:0000256" key="2">
    <source>
        <dbReference type="ARBA" id="ARBA00022448"/>
    </source>
</evidence>
<dbReference type="Pfam" id="PF07885">
    <property type="entry name" value="Ion_trans_2"/>
    <property type="match status" value="2"/>
</dbReference>
<organism evidence="11 12">
    <name type="scientific">Emiliania huxleyi (strain CCMP1516)</name>
    <dbReference type="NCBI Taxonomy" id="280463"/>
    <lineage>
        <taxon>Eukaryota</taxon>
        <taxon>Haptista</taxon>
        <taxon>Haptophyta</taxon>
        <taxon>Prymnesiophyceae</taxon>
        <taxon>Isochrysidales</taxon>
        <taxon>Noelaerhabdaceae</taxon>
        <taxon>Emiliania</taxon>
    </lineage>
</organism>
<sequence>MSHFDEWPSRSGVDERAQNVKVVVDDTSLATVVSRIKAWEFILLRPFLAVASVMMVWLFVGAVVFLNTLQDPCTEIERRNATHLWNEEQCHSVTYAMALYYSVQCGFSVGFGLLVEEANGARWYTIFHGFCGLTIMAAGMTLFLLRPGGRLGKYVAGEDDDEDADGDGIPDRLEGPLLARWARTFFRRLMLEMPFVLLALTFTSAVVFQSIYHGWSFTTSCYFAFFALSTGGLQGPGGTSDAEMLFTAFFLLIGIPLFGAAMSRVVDWLLDKQKHLQSKKFKQQQAGLDGVTRDAYAKAAAFAAKAEEEAAEAAEAQKELARAEAVAEEEVAEAAEAAAQAKEALRLAQELEHRRS</sequence>
<name>A0A0D3I7H2_EMIH1</name>
<keyword evidence="3 9" id="KW-0812">Transmembrane</keyword>
<evidence type="ECO:0000256" key="5">
    <source>
        <dbReference type="ARBA" id="ARBA00023065"/>
    </source>
</evidence>
<feature type="domain" description="Potassium channel" evidence="10">
    <location>
        <begin position="54"/>
        <end position="142"/>
    </location>
</feature>
<comment type="subcellular location">
    <subcellularLocation>
        <location evidence="1">Membrane</location>
        <topology evidence="1">Multi-pass membrane protein</topology>
    </subcellularLocation>
</comment>
<evidence type="ECO:0000256" key="4">
    <source>
        <dbReference type="ARBA" id="ARBA00022989"/>
    </source>
</evidence>
<keyword evidence="2" id="KW-0813">Transport</keyword>
<keyword evidence="5" id="KW-0406">Ion transport</keyword>
<feature type="transmembrane region" description="Helical" evidence="9">
    <location>
        <begin position="189"/>
        <end position="212"/>
    </location>
</feature>
<dbReference type="SUPFAM" id="SSF81324">
    <property type="entry name" value="Voltage-gated potassium channels"/>
    <property type="match status" value="2"/>
</dbReference>
<proteinExistence type="predicted"/>
<evidence type="ECO:0000259" key="10">
    <source>
        <dbReference type="Pfam" id="PF07885"/>
    </source>
</evidence>
<dbReference type="GO" id="GO:0005886">
    <property type="term" value="C:plasma membrane"/>
    <property type="evidence" value="ECO:0007669"/>
    <property type="project" value="TreeGrafter"/>
</dbReference>
<feature type="transmembrane region" description="Helical" evidence="9">
    <location>
        <begin position="121"/>
        <end position="145"/>
    </location>
</feature>
<keyword evidence="8" id="KW-0175">Coiled coil</keyword>
<dbReference type="InterPro" id="IPR003280">
    <property type="entry name" value="2pore_dom_K_chnl"/>
</dbReference>
<evidence type="ECO:0000256" key="3">
    <source>
        <dbReference type="ARBA" id="ARBA00022692"/>
    </source>
</evidence>
<evidence type="ECO:0000256" key="9">
    <source>
        <dbReference type="SAM" id="Phobius"/>
    </source>
</evidence>
<dbReference type="GO" id="GO:0015271">
    <property type="term" value="F:outward rectifier potassium channel activity"/>
    <property type="evidence" value="ECO:0007669"/>
    <property type="project" value="TreeGrafter"/>
</dbReference>
<dbReference type="InterPro" id="IPR013099">
    <property type="entry name" value="K_chnl_dom"/>
</dbReference>
<protein>
    <recommendedName>
        <fullName evidence="10">Potassium channel domain-containing protein</fullName>
    </recommendedName>
</protein>
<evidence type="ECO:0000256" key="8">
    <source>
        <dbReference type="SAM" id="Coils"/>
    </source>
</evidence>
<reference evidence="11" key="2">
    <citation type="submission" date="2024-10" db="UniProtKB">
        <authorList>
            <consortium name="EnsemblProtists"/>
        </authorList>
    </citation>
    <scope>IDENTIFICATION</scope>
</reference>
<keyword evidence="6 9" id="KW-0472">Membrane</keyword>
<keyword evidence="4 9" id="KW-1133">Transmembrane helix</keyword>
<reference evidence="12" key="1">
    <citation type="journal article" date="2013" name="Nature">
        <title>Pan genome of the phytoplankton Emiliania underpins its global distribution.</title>
        <authorList>
            <person name="Read B.A."/>
            <person name="Kegel J."/>
            <person name="Klute M.J."/>
            <person name="Kuo A."/>
            <person name="Lefebvre S.C."/>
            <person name="Maumus F."/>
            <person name="Mayer C."/>
            <person name="Miller J."/>
            <person name="Monier A."/>
            <person name="Salamov A."/>
            <person name="Young J."/>
            <person name="Aguilar M."/>
            <person name="Claverie J.M."/>
            <person name="Frickenhaus S."/>
            <person name="Gonzalez K."/>
            <person name="Herman E.K."/>
            <person name="Lin Y.C."/>
            <person name="Napier J."/>
            <person name="Ogata H."/>
            <person name="Sarno A.F."/>
            <person name="Shmutz J."/>
            <person name="Schroeder D."/>
            <person name="de Vargas C."/>
            <person name="Verret F."/>
            <person name="von Dassow P."/>
            <person name="Valentin K."/>
            <person name="Van de Peer Y."/>
            <person name="Wheeler G."/>
            <person name="Dacks J.B."/>
            <person name="Delwiche C.F."/>
            <person name="Dyhrman S.T."/>
            <person name="Glockner G."/>
            <person name="John U."/>
            <person name="Richards T."/>
            <person name="Worden A.Z."/>
            <person name="Zhang X."/>
            <person name="Grigoriev I.V."/>
            <person name="Allen A.E."/>
            <person name="Bidle K."/>
            <person name="Borodovsky M."/>
            <person name="Bowler C."/>
            <person name="Brownlee C."/>
            <person name="Cock J.M."/>
            <person name="Elias M."/>
            <person name="Gladyshev V.N."/>
            <person name="Groth M."/>
            <person name="Guda C."/>
            <person name="Hadaegh A."/>
            <person name="Iglesias-Rodriguez M.D."/>
            <person name="Jenkins J."/>
            <person name="Jones B.M."/>
            <person name="Lawson T."/>
            <person name="Leese F."/>
            <person name="Lindquist E."/>
            <person name="Lobanov A."/>
            <person name="Lomsadze A."/>
            <person name="Malik S.B."/>
            <person name="Marsh M.E."/>
            <person name="Mackinder L."/>
            <person name="Mock T."/>
            <person name="Mueller-Roeber B."/>
            <person name="Pagarete A."/>
            <person name="Parker M."/>
            <person name="Probert I."/>
            <person name="Quesneville H."/>
            <person name="Raines C."/>
            <person name="Rensing S.A."/>
            <person name="Riano-Pachon D.M."/>
            <person name="Richier S."/>
            <person name="Rokitta S."/>
            <person name="Shiraiwa Y."/>
            <person name="Soanes D.M."/>
            <person name="van der Giezen M."/>
            <person name="Wahlund T.M."/>
            <person name="Williams B."/>
            <person name="Wilson W."/>
            <person name="Wolfe G."/>
            <person name="Wurch L.L."/>
        </authorList>
    </citation>
    <scope>NUCLEOTIDE SEQUENCE</scope>
</reference>
<dbReference type="EnsemblProtists" id="EOD07207">
    <property type="protein sequence ID" value="EOD07207"/>
    <property type="gene ID" value="EMIHUDRAFT_97027"/>
</dbReference>
<dbReference type="Gene3D" id="1.10.287.70">
    <property type="match status" value="2"/>
</dbReference>